<reference evidence="1 2" key="1">
    <citation type="submission" date="2024-08" db="EMBL/GenBank/DDBJ databases">
        <authorList>
            <person name="Cucini C."/>
            <person name="Frati F."/>
        </authorList>
    </citation>
    <scope>NUCLEOTIDE SEQUENCE [LARGE SCALE GENOMIC DNA]</scope>
</reference>
<organism evidence="1 2">
    <name type="scientific">Orchesella dallaii</name>
    <dbReference type="NCBI Taxonomy" id="48710"/>
    <lineage>
        <taxon>Eukaryota</taxon>
        <taxon>Metazoa</taxon>
        <taxon>Ecdysozoa</taxon>
        <taxon>Arthropoda</taxon>
        <taxon>Hexapoda</taxon>
        <taxon>Collembola</taxon>
        <taxon>Entomobryomorpha</taxon>
        <taxon>Entomobryoidea</taxon>
        <taxon>Orchesellidae</taxon>
        <taxon>Orchesellinae</taxon>
        <taxon>Orchesella</taxon>
    </lineage>
</organism>
<dbReference type="EMBL" id="CAXLJM020000051">
    <property type="protein sequence ID" value="CAL8115984.1"/>
    <property type="molecule type" value="Genomic_DNA"/>
</dbReference>
<proteinExistence type="predicted"/>
<dbReference type="Proteomes" id="UP001642540">
    <property type="component" value="Unassembled WGS sequence"/>
</dbReference>
<protein>
    <submittedName>
        <fullName evidence="1">Uncharacterized protein</fullName>
    </submittedName>
</protein>
<evidence type="ECO:0000313" key="2">
    <source>
        <dbReference type="Proteomes" id="UP001642540"/>
    </source>
</evidence>
<gene>
    <name evidence="1" type="ORF">ODALV1_LOCUS17104</name>
</gene>
<keyword evidence="2" id="KW-1185">Reference proteome</keyword>
<sequence>MAHQPEVEVVGAIGGTTPIFNVKLEYLRGTPLPSIEDNDEWNAATKKQIMRGKRNFTEDDMVRGTTPFIFRLGNNFYATSHDTGVMGTFLPLPPPQRGFKLCVLRFN</sequence>
<evidence type="ECO:0000313" key="1">
    <source>
        <dbReference type="EMBL" id="CAL8115984.1"/>
    </source>
</evidence>
<accession>A0ABP1R0A0</accession>
<name>A0ABP1R0A0_9HEXA</name>
<comment type="caution">
    <text evidence="1">The sequence shown here is derived from an EMBL/GenBank/DDBJ whole genome shotgun (WGS) entry which is preliminary data.</text>
</comment>